<proteinExistence type="predicted"/>
<dbReference type="Proteomes" id="UP000094707">
    <property type="component" value="Chromosome I"/>
</dbReference>
<keyword evidence="1" id="KW-1133">Transmembrane helix</keyword>
<dbReference type="KEGG" id="mcub:MCBB_0208"/>
<dbReference type="AlphaFoldDB" id="A0A1D3KZT5"/>
<feature type="transmembrane region" description="Helical" evidence="1">
    <location>
        <begin position="177"/>
        <end position="196"/>
    </location>
</feature>
<dbReference type="GeneID" id="30411072"/>
<evidence type="ECO:0000313" key="3">
    <source>
        <dbReference type="Proteomes" id="UP000094707"/>
    </source>
</evidence>
<keyword evidence="3" id="KW-1185">Reference proteome</keyword>
<organism evidence="2 3">
    <name type="scientific">Methanobacterium congolense</name>
    <dbReference type="NCBI Taxonomy" id="118062"/>
    <lineage>
        <taxon>Archaea</taxon>
        <taxon>Methanobacteriati</taxon>
        <taxon>Methanobacteriota</taxon>
        <taxon>Methanomada group</taxon>
        <taxon>Methanobacteria</taxon>
        <taxon>Methanobacteriales</taxon>
        <taxon>Methanobacteriaceae</taxon>
        <taxon>Methanobacterium</taxon>
    </lineage>
</organism>
<name>A0A1D3KZT5_9EURY</name>
<feature type="transmembrane region" description="Helical" evidence="1">
    <location>
        <begin position="208"/>
        <end position="227"/>
    </location>
</feature>
<feature type="transmembrane region" description="Helical" evidence="1">
    <location>
        <begin position="48"/>
        <end position="69"/>
    </location>
</feature>
<dbReference type="RefSeq" id="WP_071905870.1">
    <property type="nucleotide sequence ID" value="NZ_LT607756.1"/>
</dbReference>
<accession>A0A1D3KZT5</accession>
<evidence type="ECO:0008006" key="4">
    <source>
        <dbReference type="Google" id="ProtNLM"/>
    </source>
</evidence>
<keyword evidence="1" id="KW-0812">Transmembrane</keyword>
<evidence type="ECO:0000256" key="1">
    <source>
        <dbReference type="SAM" id="Phobius"/>
    </source>
</evidence>
<dbReference type="Pfam" id="PF13197">
    <property type="entry name" value="DUF4013"/>
    <property type="match status" value="1"/>
</dbReference>
<dbReference type="OrthoDB" id="71133at2157"/>
<gene>
    <name evidence="2" type="ORF">MCBB_0208</name>
</gene>
<evidence type="ECO:0000313" key="2">
    <source>
        <dbReference type="EMBL" id="SCG84796.1"/>
    </source>
</evidence>
<feature type="transmembrane region" description="Helical" evidence="1">
    <location>
        <begin position="96"/>
        <end position="117"/>
    </location>
</feature>
<protein>
    <recommendedName>
        <fullName evidence="4">DUF4013 domain-containing protein</fullName>
    </recommendedName>
</protein>
<reference evidence="2 3" key="1">
    <citation type="submission" date="2016-08" db="EMBL/GenBank/DDBJ databases">
        <authorList>
            <person name="Seilhamer J.J."/>
        </authorList>
    </citation>
    <scope>NUCLEOTIDE SEQUENCE [LARGE SCALE GENOMIC DNA]</scope>
    <source>
        <strain evidence="2">Buetzberg</strain>
    </source>
</reference>
<dbReference type="EMBL" id="LT607756">
    <property type="protein sequence ID" value="SCG84796.1"/>
    <property type="molecule type" value="Genomic_DNA"/>
</dbReference>
<feature type="transmembrane region" description="Helical" evidence="1">
    <location>
        <begin position="123"/>
        <end position="147"/>
    </location>
</feature>
<keyword evidence="1" id="KW-0472">Membrane</keyword>
<sequence length="232" mass="26247">MKLKEMLLDSFWYSVSDWKKLIILGILLVLLDSEGGFSGSWALNGLNVIIFIVILILGVLEAGYIFRVLEESVEGSKKLPKFNRFHEMTVHGLKELVIVTVYFAIPLFLFIMFLWGSNTSADITMAGFLIFIVLMGIIYILFPAVMLNMAHNHGTIRSGLDFRAIIRKIRYLGFRDLVVVYTGMFMILGIVKLVLTDNLSTLPLMGDLISQLLIAPFVLLFTTRMLGLMDKE</sequence>
<dbReference type="InterPro" id="IPR025098">
    <property type="entry name" value="DUF4013"/>
</dbReference>